<accession>A0ABT2PPX7</accession>
<keyword evidence="3" id="KW-1185">Reference proteome</keyword>
<comment type="caution">
    <text evidence="2">The sequence shown here is derived from an EMBL/GenBank/DDBJ whole genome shotgun (WGS) entry which is preliminary data.</text>
</comment>
<dbReference type="InterPro" id="IPR043824">
    <property type="entry name" value="DUF5801"/>
</dbReference>
<reference evidence="2 3" key="1">
    <citation type="submission" date="2022-09" db="EMBL/GenBank/DDBJ databases">
        <title>Draft genome of isolate Be4.</title>
        <authorList>
            <person name="Sanchez-Castro I."/>
            <person name="Martinez-Rodriguez P."/>
            <person name="Descostes M."/>
            <person name="Merroun M."/>
        </authorList>
    </citation>
    <scope>NUCLEOTIDE SEQUENCE [LARGE SCALE GENOMIC DNA]</scope>
    <source>
        <strain evidence="2 3">Be4</strain>
    </source>
</reference>
<proteinExistence type="predicted"/>
<feature type="non-terminal residue" evidence="2">
    <location>
        <position position="547"/>
    </location>
</feature>
<dbReference type="RefSeq" id="WP_261501765.1">
    <property type="nucleotide sequence ID" value="NZ_JAODYH010000008.1"/>
</dbReference>
<name>A0ABT2PPX7_9BURK</name>
<sequence length="547" mass="55981">MALITTTGVKVALDETPNLQNATITPAIPGDADDNDILASSLPLAFSGRLTTLNAGAAIDAALSGYDGSNTGLNAFTITPDSGGTITDIRFTDSTGALLDGLDSGLDTASGANIYLYTDTTDNNIVLGRAAATDGSADPNGAIVFAAYIEETGASMTGGKIWTTLYQPLYHNDPTNPDDSLNLLNKVFIGTTQDSTFSLANAPSGQNLFLMFTTANPTVVNGRISDVSIIATGKNPADQSTGVNINTGDTINTSQAGGPTTFGTNNQMITEQEGIRFTFVTGALQNFTIPNLDQNEADVEANIDFTAVFGTRTASFDVVQLQSGKSAQVKITALNTAAESGVNFINGYANDNTVAITNVRVINAATGQVIENSNGSVNDPSIAISFAAGVATITGVLAGYRIEYTTTTDHDRVLVENGAALTAKGNDHADFDIGGFKLLQISTGTAEIGSKMSFEDDGPSVSTTGTEPTLTVDETVLATNATANFAANFSPVFGADGAGASGLSYALGVVVGASGLVDTATNEAVNLSLVGGVVQGRTATTNVLVFT</sequence>
<evidence type="ECO:0000313" key="2">
    <source>
        <dbReference type="EMBL" id="MCT9812519.1"/>
    </source>
</evidence>
<evidence type="ECO:0000313" key="3">
    <source>
        <dbReference type="Proteomes" id="UP001525968"/>
    </source>
</evidence>
<organism evidence="2 3">
    <name type="scientific">Acidovorax bellezanensis</name>
    <dbReference type="NCBI Taxonomy" id="2976702"/>
    <lineage>
        <taxon>Bacteria</taxon>
        <taxon>Pseudomonadati</taxon>
        <taxon>Pseudomonadota</taxon>
        <taxon>Betaproteobacteria</taxon>
        <taxon>Burkholderiales</taxon>
        <taxon>Comamonadaceae</taxon>
        <taxon>Acidovorax</taxon>
    </lineage>
</organism>
<evidence type="ECO:0000259" key="1">
    <source>
        <dbReference type="Pfam" id="PF19116"/>
    </source>
</evidence>
<dbReference type="Pfam" id="PF19116">
    <property type="entry name" value="DUF5801"/>
    <property type="match status" value="2"/>
</dbReference>
<dbReference type="Proteomes" id="UP001525968">
    <property type="component" value="Unassembled WGS sequence"/>
</dbReference>
<gene>
    <name evidence="2" type="ORF">N0K08_17935</name>
</gene>
<protein>
    <submittedName>
        <fullName evidence="2">DUF5801 domain-containing protein</fullName>
    </submittedName>
</protein>
<feature type="domain" description="DUF5801" evidence="1">
    <location>
        <begin position="469"/>
        <end position="547"/>
    </location>
</feature>
<feature type="domain" description="DUF5801" evidence="1">
    <location>
        <begin position="98"/>
        <end position="185"/>
    </location>
</feature>
<dbReference type="EMBL" id="JAODYH010000008">
    <property type="protein sequence ID" value="MCT9812519.1"/>
    <property type="molecule type" value="Genomic_DNA"/>
</dbReference>